<organism evidence="2 3">
    <name type="scientific">Streptomyces aurantiacus JA 4570</name>
    <dbReference type="NCBI Taxonomy" id="1286094"/>
    <lineage>
        <taxon>Bacteria</taxon>
        <taxon>Bacillati</taxon>
        <taxon>Actinomycetota</taxon>
        <taxon>Actinomycetes</taxon>
        <taxon>Kitasatosporales</taxon>
        <taxon>Streptomycetaceae</taxon>
        <taxon>Streptomyces</taxon>
        <taxon>Streptomyces aurantiacus group</taxon>
    </lineage>
</organism>
<dbReference type="Pfam" id="PF08240">
    <property type="entry name" value="ADH_N"/>
    <property type="match status" value="1"/>
</dbReference>
<proteinExistence type="predicted"/>
<dbReference type="Proteomes" id="UP000014629">
    <property type="component" value="Unassembled WGS sequence"/>
</dbReference>
<sequence length="344" mass="34891">MMAVRYHSYGGSDVLVYEEADRPVPGVGQVVVQVAGTSYNDADSGLRAGLRQDMLPLAFPHIPGLDLAGVITAVGEGVSDWSVGNAVVALLPADAPGAAAEYVAASAEVLATAPRTVELADAAALPLVGLTAWQALFEHADLKSGQSILINGAGSAVGGYAVQLAAQAGAIVTATAGARSRDRVRSYGADRIVDYAVTPVVQALAGQHFDVVLQLAPAGPEENAQLVDLVADGGAFVSVTTPGPEDAGRGVRTVHVFGRSDATQLANLVARVDAGELAIEVAQRLPLADLATVHARAAGRFARIAELAAQVEGGDLAERLRADPAAVRAPAAVGELAGKTVLAP</sequence>
<dbReference type="SMART" id="SM00829">
    <property type="entry name" value="PKS_ER"/>
    <property type="match status" value="1"/>
</dbReference>
<accession>S4AMQ6</accession>
<dbReference type="AlphaFoldDB" id="S4AMQ6"/>
<dbReference type="Gene3D" id="3.90.180.10">
    <property type="entry name" value="Medium-chain alcohol dehydrogenases, catalytic domain"/>
    <property type="match status" value="1"/>
</dbReference>
<dbReference type="InterPro" id="IPR036291">
    <property type="entry name" value="NAD(P)-bd_dom_sf"/>
</dbReference>
<dbReference type="SUPFAM" id="SSF50129">
    <property type="entry name" value="GroES-like"/>
    <property type="match status" value="1"/>
</dbReference>
<dbReference type="Pfam" id="PF13602">
    <property type="entry name" value="ADH_zinc_N_2"/>
    <property type="match status" value="1"/>
</dbReference>
<feature type="domain" description="Enoyl reductase (ER)" evidence="1">
    <location>
        <begin position="10"/>
        <end position="342"/>
    </location>
</feature>
<dbReference type="InterPro" id="IPR020843">
    <property type="entry name" value="ER"/>
</dbReference>
<dbReference type="Gene3D" id="3.40.50.720">
    <property type="entry name" value="NAD(P)-binding Rossmann-like Domain"/>
    <property type="match status" value="1"/>
</dbReference>
<name>S4AMQ6_9ACTN</name>
<dbReference type="InterPro" id="IPR052733">
    <property type="entry name" value="Chloroplast_QOR"/>
</dbReference>
<dbReference type="CDD" id="cd05289">
    <property type="entry name" value="MDR_like_2"/>
    <property type="match status" value="1"/>
</dbReference>
<dbReference type="GO" id="GO:0016491">
    <property type="term" value="F:oxidoreductase activity"/>
    <property type="evidence" value="ECO:0007669"/>
    <property type="project" value="InterPro"/>
</dbReference>
<comment type="caution">
    <text evidence="2">The sequence shown here is derived from an EMBL/GenBank/DDBJ whole genome shotgun (WGS) entry which is preliminary data.</text>
</comment>
<protein>
    <recommendedName>
        <fullName evidence="1">Enoyl reductase (ER) domain-containing protein</fullName>
    </recommendedName>
</protein>
<evidence type="ECO:0000313" key="3">
    <source>
        <dbReference type="Proteomes" id="UP000014629"/>
    </source>
</evidence>
<dbReference type="OrthoDB" id="9801186at2"/>
<reference evidence="2 3" key="1">
    <citation type="submission" date="2013-02" db="EMBL/GenBank/DDBJ databases">
        <title>Draft Genome Sequence of Streptomyces aurantiacus, Which Produces Setomimycin.</title>
        <authorList>
            <person name="Gruening B.A."/>
            <person name="Praeg A."/>
            <person name="Erxleben A."/>
            <person name="Guenther S."/>
            <person name="Mueller M."/>
        </authorList>
    </citation>
    <scope>NUCLEOTIDE SEQUENCE [LARGE SCALE GENOMIC DNA]</scope>
    <source>
        <strain evidence="2 3">JA 4570</strain>
    </source>
</reference>
<dbReference type="InterPro" id="IPR011032">
    <property type="entry name" value="GroES-like_sf"/>
</dbReference>
<evidence type="ECO:0000259" key="1">
    <source>
        <dbReference type="SMART" id="SM00829"/>
    </source>
</evidence>
<evidence type="ECO:0000313" key="2">
    <source>
        <dbReference type="EMBL" id="EPH42687.1"/>
    </source>
</evidence>
<dbReference type="EMBL" id="AOPZ01000217">
    <property type="protein sequence ID" value="EPH42687.1"/>
    <property type="molecule type" value="Genomic_DNA"/>
</dbReference>
<dbReference type="PANTHER" id="PTHR44013">
    <property type="entry name" value="ZINC-TYPE ALCOHOL DEHYDROGENASE-LIKE PROTEIN C16A3.02C"/>
    <property type="match status" value="1"/>
</dbReference>
<gene>
    <name evidence="2" type="ORF">STRAU_4274</name>
</gene>
<dbReference type="PATRIC" id="fig|1286094.4.peg.4224"/>
<keyword evidence="3" id="KW-1185">Reference proteome</keyword>
<dbReference type="PANTHER" id="PTHR44013:SF1">
    <property type="entry name" value="ZINC-TYPE ALCOHOL DEHYDROGENASE-LIKE PROTEIN C16A3.02C"/>
    <property type="match status" value="1"/>
</dbReference>
<dbReference type="RefSeq" id="WP_016642401.1">
    <property type="nucleotide sequence ID" value="NZ_AOPZ01000217.1"/>
</dbReference>
<dbReference type="SUPFAM" id="SSF51735">
    <property type="entry name" value="NAD(P)-binding Rossmann-fold domains"/>
    <property type="match status" value="1"/>
</dbReference>
<dbReference type="InterPro" id="IPR013154">
    <property type="entry name" value="ADH-like_N"/>
</dbReference>